<feature type="compositionally biased region" description="Low complexity" evidence="1">
    <location>
        <begin position="42"/>
        <end position="56"/>
    </location>
</feature>
<keyword evidence="3" id="KW-1185">Reference proteome</keyword>
<organism evidence="2 3">
    <name type="scientific">Streptomyces spongiicola</name>
    <dbReference type="NCBI Taxonomy" id="1690221"/>
    <lineage>
        <taxon>Bacteria</taxon>
        <taxon>Bacillati</taxon>
        <taxon>Actinomycetota</taxon>
        <taxon>Actinomycetes</taxon>
        <taxon>Kitasatosporales</taxon>
        <taxon>Streptomycetaceae</taxon>
        <taxon>Streptomyces</taxon>
    </lineage>
</organism>
<name>A0ABM6VE06_9ACTN</name>
<protein>
    <submittedName>
        <fullName evidence="2">Uncharacterized protein</fullName>
    </submittedName>
</protein>
<gene>
    <name evidence="2" type="ORF">DDQ41_30130</name>
</gene>
<dbReference type="EMBL" id="CP029254">
    <property type="protein sequence ID" value="AWK12467.1"/>
    <property type="molecule type" value="Genomic_DNA"/>
</dbReference>
<accession>A0ABM6VE06</accession>
<proteinExistence type="predicted"/>
<evidence type="ECO:0000313" key="2">
    <source>
        <dbReference type="EMBL" id="AWK12467.1"/>
    </source>
</evidence>
<evidence type="ECO:0000256" key="1">
    <source>
        <dbReference type="SAM" id="MobiDB-lite"/>
    </source>
</evidence>
<feature type="region of interest" description="Disordered" evidence="1">
    <location>
        <begin position="42"/>
        <end position="64"/>
    </location>
</feature>
<evidence type="ECO:0000313" key="3">
    <source>
        <dbReference type="Proteomes" id="UP000245051"/>
    </source>
</evidence>
<dbReference type="Proteomes" id="UP000245051">
    <property type="component" value="Chromosome"/>
</dbReference>
<sequence length="64" mass="6601">MLPLNKRMADAQETRRLACAGVLPRHALAFAAAGRDRVAPVRAPAARGPPDGGARACWPVPSGG</sequence>
<reference evidence="2 3" key="1">
    <citation type="submission" date="2018-05" db="EMBL/GenBank/DDBJ databases">
        <title>Complete genome sequence of the Type Strain of Streptomyces spongiicola HNM0071, the producer of staurosporine.</title>
        <authorList>
            <person name="Zhou S."/>
            <person name="Huang X."/>
        </authorList>
    </citation>
    <scope>NUCLEOTIDE SEQUENCE [LARGE SCALE GENOMIC DNA]</scope>
    <source>
        <strain evidence="2 3">HNM0071</strain>
    </source>
</reference>